<gene>
    <name evidence="6" type="ORF">Bealeia1_01913</name>
</gene>
<dbReference type="Pfam" id="PF00591">
    <property type="entry name" value="Glycos_transf_3"/>
    <property type="match status" value="1"/>
</dbReference>
<dbReference type="Gene3D" id="1.20.970.50">
    <property type="match status" value="1"/>
</dbReference>
<dbReference type="Gene3D" id="3.90.1170.30">
    <property type="entry name" value="Pyrimidine nucleoside phosphorylase-like, C-terminal domain"/>
    <property type="match status" value="1"/>
</dbReference>
<dbReference type="PROSITE" id="PS00647">
    <property type="entry name" value="THYMID_PHOSPHORYLASE"/>
    <property type="match status" value="1"/>
</dbReference>
<dbReference type="EMBL" id="CP133270">
    <property type="protein sequence ID" value="WVX67697.1"/>
    <property type="molecule type" value="Genomic_DNA"/>
</dbReference>
<keyword evidence="1 4" id="KW-0328">Glycosyltransferase</keyword>
<dbReference type="PANTHER" id="PTHR10515">
    <property type="entry name" value="THYMIDINE PHOSPHORYLASE"/>
    <property type="match status" value="1"/>
</dbReference>
<comment type="catalytic activity">
    <reaction evidence="3 4">
        <text>thymidine + phosphate = 2-deoxy-alpha-D-ribose 1-phosphate + thymine</text>
        <dbReference type="Rhea" id="RHEA:16037"/>
        <dbReference type="ChEBI" id="CHEBI:17748"/>
        <dbReference type="ChEBI" id="CHEBI:17821"/>
        <dbReference type="ChEBI" id="CHEBI:43474"/>
        <dbReference type="ChEBI" id="CHEBI:57259"/>
        <dbReference type="EC" id="2.4.2.4"/>
    </reaction>
</comment>
<dbReference type="Pfam" id="PF02885">
    <property type="entry name" value="Glycos_trans_3N"/>
    <property type="match status" value="1"/>
</dbReference>
<dbReference type="InterPro" id="IPR013102">
    <property type="entry name" value="PYNP_C"/>
</dbReference>
<dbReference type="InterPro" id="IPR036566">
    <property type="entry name" value="PYNP-like_C_sf"/>
</dbReference>
<evidence type="ECO:0000259" key="5">
    <source>
        <dbReference type="SMART" id="SM00941"/>
    </source>
</evidence>
<dbReference type="NCBIfam" id="NF003338">
    <property type="entry name" value="PRK04350.1"/>
    <property type="match status" value="1"/>
</dbReference>
<evidence type="ECO:0000256" key="1">
    <source>
        <dbReference type="ARBA" id="ARBA00022676"/>
    </source>
</evidence>
<dbReference type="InterPro" id="IPR036320">
    <property type="entry name" value="Glycosyl_Trfase_fam3_N_dom_sf"/>
</dbReference>
<dbReference type="Proteomes" id="UP001330434">
    <property type="component" value="Chromosome"/>
</dbReference>
<dbReference type="NCBIfam" id="TIGR02645">
    <property type="entry name" value="ARCH_P_rylase"/>
    <property type="match status" value="1"/>
</dbReference>
<dbReference type="PANTHER" id="PTHR10515:SF0">
    <property type="entry name" value="THYMIDINE PHOSPHORYLASE"/>
    <property type="match status" value="1"/>
</dbReference>
<dbReference type="SUPFAM" id="SSF54680">
    <property type="entry name" value="Pyrimidine nucleoside phosphorylase C-terminal domain"/>
    <property type="match status" value="1"/>
</dbReference>
<comment type="similarity">
    <text evidence="4">Belongs to the thymidine/pyrimidine-nucleoside phosphorylase family. Type 2 subfamily.</text>
</comment>
<dbReference type="EC" id="2.4.2.4" evidence="4"/>
<keyword evidence="2 4" id="KW-0808">Transferase</keyword>
<dbReference type="RefSeq" id="WP_331256385.1">
    <property type="nucleotide sequence ID" value="NZ_CP133270.1"/>
</dbReference>
<dbReference type="SMART" id="SM00941">
    <property type="entry name" value="PYNP_C"/>
    <property type="match status" value="1"/>
</dbReference>
<dbReference type="InterPro" id="IPR028579">
    <property type="entry name" value="Thym_Pase_Put"/>
</dbReference>
<dbReference type="InterPro" id="IPR035902">
    <property type="entry name" value="Nuc_phospho_transferase"/>
</dbReference>
<keyword evidence="7" id="KW-1185">Reference proteome</keyword>
<evidence type="ECO:0000256" key="3">
    <source>
        <dbReference type="ARBA" id="ARBA00048550"/>
    </source>
</evidence>
<dbReference type="Gene3D" id="3.40.1030.10">
    <property type="entry name" value="Nucleoside phosphorylase/phosphoribosyltransferase catalytic domain"/>
    <property type="match status" value="1"/>
</dbReference>
<name>A0ABZ2C953_9PROT</name>
<dbReference type="InterPro" id="IPR000053">
    <property type="entry name" value="Thymidine/pyrmidine_PPase"/>
</dbReference>
<dbReference type="HAMAP" id="MF_00703">
    <property type="entry name" value="Thymid_phosp_2"/>
    <property type="match status" value="1"/>
</dbReference>
<accession>A0ABZ2C953</accession>
<dbReference type="InterPro" id="IPR017459">
    <property type="entry name" value="Glycosyl_Trfase_fam3_N_dom"/>
</dbReference>
<evidence type="ECO:0000313" key="7">
    <source>
        <dbReference type="Proteomes" id="UP001330434"/>
    </source>
</evidence>
<organism evidence="6 7">
    <name type="scientific">Candidatus Bealeia paramacronuclearis</name>
    <dbReference type="NCBI Taxonomy" id="1921001"/>
    <lineage>
        <taxon>Bacteria</taxon>
        <taxon>Pseudomonadati</taxon>
        <taxon>Pseudomonadota</taxon>
        <taxon>Alphaproteobacteria</taxon>
        <taxon>Holosporales</taxon>
        <taxon>Holosporaceae</taxon>
        <taxon>Candidatus Bealeia</taxon>
    </lineage>
</organism>
<feature type="domain" description="Pyrimidine nucleoside phosphorylase C-terminal" evidence="5">
    <location>
        <begin position="431"/>
        <end position="494"/>
    </location>
</feature>
<protein>
    <recommendedName>
        <fullName evidence="4">Putative thymidine phosphorylase</fullName>
        <ecNumber evidence="4">2.4.2.4</ecNumber>
    </recommendedName>
    <alternativeName>
        <fullName evidence="4">TdRPase</fullName>
    </alternativeName>
</protein>
<evidence type="ECO:0000256" key="2">
    <source>
        <dbReference type="ARBA" id="ARBA00022679"/>
    </source>
</evidence>
<evidence type="ECO:0000256" key="4">
    <source>
        <dbReference type="HAMAP-Rule" id="MF_00703"/>
    </source>
</evidence>
<dbReference type="InterPro" id="IPR000312">
    <property type="entry name" value="Glycosyl_Trfase_fam3"/>
</dbReference>
<proteinExistence type="inferred from homology"/>
<dbReference type="InterPro" id="IPR017872">
    <property type="entry name" value="Pyrmidine_PPase_CS"/>
</dbReference>
<dbReference type="SUPFAM" id="SSF52418">
    <property type="entry name" value="Nucleoside phosphorylase/phosphoribosyltransferase catalytic domain"/>
    <property type="match status" value="1"/>
</dbReference>
<evidence type="ECO:0000313" key="6">
    <source>
        <dbReference type="EMBL" id="WVX67697.1"/>
    </source>
</evidence>
<sequence>MSETCTTTLRLKNLGINTYKDAILYIRKDCNVCAAEGFEVQTRVRVNFKGRSLITTVQIIESDLLTYEEASLSTYAWSYLQAQEGEDLFIFHHKQLASLGFVRSKLYGHTLSQNEINEIIKDISKSRFSDINLSMFLAGCVGGRLNGEEIFYLTNAMLQSGSRLHWGSQVVVDKHCVGGLPGNRTTLIVIPIVAAFGLMIPKTSSRAITSPAGTADVMEVFAPVELDLKSMRRVVEKENGCIIWGGTVSLSPVDDVLISIERIMDLDSEGQMVASVLSKKIAAGSTNILIDIPLGPTAKVRSISMANLVKAHMEAISRKFGIETKVILSDGTQPIGQGIGPALEARDVLAVLSCDKNAPQDLREKALLLAGEIIEFSPTIQKGEGVKIAHHILESGQALQKFQNICLVQGGFSEIPKAHHTHEITAVSSGIVSNIDNRRLARLAKLTGAPHVKVAGLEILVKLDHFVERHQPLIILHANSLEQINYALSYYEIESDMIKITEMISR</sequence>
<reference evidence="6 7" key="1">
    <citation type="journal article" date="2024" name="Environ. Microbiol.">
        <title>Novel evolutionary insights on the interactions of the Holosporales (Alphaproteobacteria) with eukaryotic hosts from comparative genomics.</title>
        <authorList>
            <person name="Giovannini M."/>
            <person name="Petroni G."/>
            <person name="Castelli M."/>
        </authorList>
    </citation>
    <scope>NUCLEOTIDE SEQUENCE [LARGE SCALE GENOMIC DNA]</scope>
    <source>
        <strain evidence="6 7">US_Bl 15I1</strain>
    </source>
</reference>
<dbReference type="InterPro" id="IPR013466">
    <property type="entry name" value="Thymidine/AMP_Pase"/>
</dbReference>
<dbReference type="SUPFAM" id="SSF47648">
    <property type="entry name" value="Nucleoside phosphorylase/phosphoribosyltransferase N-terminal domain"/>
    <property type="match status" value="1"/>
</dbReference>